<protein>
    <submittedName>
        <fullName evidence="2">Methyltransferase</fullName>
    </submittedName>
</protein>
<dbReference type="RefSeq" id="WP_316415700.1">
    <property type="nucleotide sequence ID" value="NZ_AP027080.1"/>
</dbReference>
<gene>
    <name evidence="2" type="ORF">METEAL_19620</name>
</gene>
<accession>A0AA48KBS0</accession>
<reference evidence="3" key="1">
    <citation type="journal article" date="2023" name="Int. J. Syst. Evol. Microbiol.">
        <title>Mesoterricola silvestris gen. nov., sp. nov., Mesoterricola sediminis sp. nov., Geothrix oryzae sp. nov., Geothrix edaphica sp. nov., Geothrix rubra sp. nov., and Geothrix limicola sp. nov., six novel members of Acidobacteriota isolated from soils.</title>
        <authorList>
            <person name="Itoh H."/>
            <person name="Sugisawa Y."/>
            <person name="Mise K."/>
            <person name="Xu Z."/>
            <person name="Kuniyasu M."/>
            <person name="Ushijima N."/>
            <person name="Kawano K."/>
            <person name="Kobayashi E."/>
            <person name="Shiratori Y."/>
            <person name="Masuda Y."/>
            <person name="Senoo K."/>
        </authorList>
    </citation>
    <scope>NUCLEOTIDE SEQUENCE [LARGE SCALE GENOMIC DNA]</scope>
    <source>
        <strain evidence="3">W79</strain>
    </source>
</reference>
<proteinExistence type="predicted"/>
<organism evidence="2 3">
    <name type="scientific">Mesoterricola silvestris</name>
    <dbReference type="NCBI Taxonomy" id="2927979"/>
    <lineage>
        <taxon>Bacteria</taxon>
        <taxon>Pseudomonadati</taxon>
        <taxon>Acidobacteriota</taxon>
        <taxon>Holophagae</taxon>
        <taxon>Holophagales</taxon>
        <taxon>Holophagaceae</taxon>
        <taxon>Mesoterricola</taxon>
    </lineage>
</organism>
<keyword evidence="1" id="KW-0808">Transferase</keyword>
<dbReference type="Pfam" id="PF13489">
    <property type="entry name" value="Methyltransf_23"/>
    <property type="match status" value="1"/>
</dbReference>
<keyword evidence="2" id="KW-0489">Methyltransferase</keyword>
<keyword evidence="3" id="KW-1185">Reference proteome</keyword>
<dbReference type="Gene3D" id="3.40.50.150">
    <property type="entry name" value="Vaccinia Virus protein VP39"/>
    <property type="match status" value="1"/>
</dbReference>
<evidence type="ECO:0000256" key="1">
    <source>
        <dbReference type="ARBA" id="ARBA00022679"/>
    </source>
</evidence>
<sequence>MPGTGHFDKAAKDWDQEDRRVALARAVAAAMRSQASLTRSDSVLDFGCGTGLVTLELAPLAGSITGADTSPGMLAALAAKAPIPRIQLEPDGDGDLGGPYDLIVSSMTLHHVFDVPDLFLRLGRHLKPGGRVALADLDVEDGSFHGGADGVFHLGFQRDRVAAWLREAGFREVRVETACTTTKEGRDYSIFLALGIKD</sequence>
<dbReference type="PANTHER" id="PTHR43861:SF3">
    <property type="entry name" value="PUTATIVE (AFU_ORTHOLOGUE AFUA_2G14390)-RELATED"/>
    <property type="match status" value="1"/>
</dbReference>
<dbReference type="Proteomes" id="UP001238179">
    <property type="component" value="Chromosome"/>
</dbReference>
<dbReference type="EMBL" id="AP027080">
    <property type="protein sequence ID" value="BDU72788.1"/>
    <property type="molecule type" value="Genomic_DNA"/>
</dbReference>
<dbReference type="AlphaFoldDB" id="A0AA48KBS0"/>
<dbReference type="GO" id="GO:0032259">
    <property type="term" value="P:methylation"/>
    <property type="evidence" value="ECO:0007669"/>
    <property type="project" value="UniProtKB-KW"/>
</dbReference>
<dbReference type="KEGG" id="msil:METEAL_19620"/>
<dbReference type="PANTHER" id="PTHR43861">
    <property type="entry name" value="TRANS-ACONITATE 2-METHYLTRANSFERASE-RELATED"/>
    <property type="match status" value="1"/>
</dbReference>
<name>A0AA48KBS0_9BACT</name>
<evidence type="ECO:0000313" key="2">
    <source>
        <dbReference type="EMBL" id="BDU72788.1"/>
    </source>
</evidence>
<dbReference type="SUPFAM" id="SSF53335">
    <property type="entry name" value="S-adenosyl-L-methionine-dependent methyltransferases"/>
    <property type="match status" value="1"/>
</dbReference>
<evidence type="ECO:0000313" key="3">
    <source>
        <dbReference type="Proteomes" id="UP001238179"/>
    </source>
</evidence>
<dbReference type="CDD" id="cd02440">
    <property type="entry name" value="AdoMet_MTases"/>
    <property type="match status" value="1"/>
</dbReference>
<dbReference type="InterPro" id="IPR029063">
    <property type="entry name" value="SAM-dependent_MTases_sf"/>
</dbReference>
<dbReference type="GO" id="GO:0008168">
    <property type="term" value="F:methyltransferase activity"/>
    <property type="evidence" value="ECO:0007669"/>
    <property type="project" value="UniProtKB-KW"/>
</dbReference>